<dbReference type="PANTHER" id="PTHR34504">
    <property type="entry name" value="ANTITOXIN HICB"/>
    <property type="match status" value="1"/>
</dbReference>
<gene>
    <name evidence="2" type="ORF">CO056_01855</name>
</gene>
<dbReference type="InterPro" id="IPR031807">
    <property type="entry name" value="HicB-like"/>
</dbReference>
<sequence length="85" mass="9335">MRKILHYNLIFKPESEGGFTVIVPTLPGCVTYGKNLKEAKEMARDAISGYLHSLKKHGEAIPSDADSFVATVDIQKKPSGKLIYA</sequence>
<accession>A0A2M8EQY7</accession>
<dbReference type="InterPro" id="IPR051404">
    <property type="entry name" value="TA_system_antitoxin"/>
</dbReference>
<organism evidence="2 3">
    <name type="scientific">Candidatus Tagabacteria bacterium CG_4_9_14_0_2_um_filter_41_11</name>
    <dbReference type="NCBI Taxonomy" id="1975019"/>
    <lineage>
        <taxon>Bacteria</taxon>
        <taxon>Candidatus Tagaibacteriota</taxon>
    </lineage>
</organism>
<feature type="domain" description="HicB-like antitoxin of toxin-antitoxin system" evidence="1">
    <location>
        <begin position="8"/>
        <end position="64"/>
    </location>
</feature>
<evidence type="ECO:0000313" key="3">
    <source>
        <dbReference type="Proteomes" id="UP000230228"/>
    </source>
</evidence>
<comment type="caution">
    <text evidence="2">The sequence shown here is derived from an EMBL/GenBank/DDBJ whole genome shotgun (WGS) entry which is preliminary data.</text>
</comment>
<dbReference type="Proteomes" id="UP000230228">
    <property type="component" value="Unassembled WGS sequence"/>
</dbReference>
<dbReference type="Gene3D" id="3.30.160.250">
    <property type="match status" value="1"/>
</dbReference>
<protein>
    <submittedName>
        <fullName evidence="2">Antitoxin HicB</fullName>
    </submittedName>
</protein>
<dbReference type="InterPro" id="IPR035069">
    <property type="entry name" value="TTHA1013/TTHA0281-like"/>
</dbReference>
<dbReference type="EMBL" id="PFSH01000026">
    <property type="protein sequence ID" value="PJC25150.1"/>
    <property type="molecule type" value="Genomic_DNA"/>
</dbReference>
<proteinExistence type="predicted"/>
<dbReference type="PANTHER" id="PTHR34504:SF2">
    <property type="entry name" value="UPF0150 PROTEIN SSL0259"/>
    <property type="match status" value="1"/>
</dbReference>
<dbReference type="Pfam" id="PF15919">
    <property type="entry name" value="HicB_lk_antitox"/>
    <property type="match status" value="1"/>
</dbReference>
<dbReference type="SUPFAM" id="SSF143100">
    <property type="entry name" value="TTHA1013/TTHA0281-like"/>
    <property type="match status" value="1"/>
</dbReference>
<dbReference type="AlphaFoldDB" id="A0A2M8EQY7"/>
<name>A0A2M8EQY7_9BACT</name>
<evidence type="ECO:0000259" key="1">
    <source>
        <dbReference type="Pfam" id="PF15919"/>
    </source>
</evidence>
<reference evidence="3" key="1">
    <citation type="submission" date="2017-09" db="EMBL/GenBank/DDBJ databases">
        <title>Depth-based differentiation of microbial function through sediment-hosted aquifers and enrichment of novel symbionts in the deep terrestrial subsurface.</title>
        <authorList>
            <person name="Probst A.J."/>
            <person name="Ladd B."/>
            <person name="Jarett J.K."/>
            <person name="Geller-Mcgrath D.E."/>
            <person name="Sieber C.M.K."/>
            <person name="Emerson J.B."/>
            <person name="Anantharaman K."/>
            <person name="Thomas B.C."/>
            <person name="Malmstrom R."/>
            <person name="Stieglmeier M."/>
            <person name="Klingl A."/>
            <person name="Woyke T."/>
            <person name="Ryan C.M."/>
            <person name="Banfield J.F."/>
        </authorList>
    </citation>
    <scope>NUCLEOTIDE SEQUENCE [LARGE SCALE GENOMIC DNA]</scope>
</reference>
<evidence type="ECO:0000313" key="2">
    <source>
        <dbReference type="EMBL" id="PJC25150.1"/>
    </source>
</evidence>